<name>A0ABM7RI83_9BACT</name>
<dbReference type="InterPro" id="IPR050738">
    <property type="entry name" value="Sulfatase"/>
</dbReference>
<evidence type="ECO:0000256" key="4">
    <source>
        <dbReference type="ARBA" id="ARBA00022837"/>
    </source>
</evidence>
<dbReference type="InterPro" id="IPR024607">
    <property type="entry name" value="Sulfatase_CS"/>
</dbReference>
<sequence length="465" mass="50556">MFKTLIASFFLAMALHGAERPNFVLIFIDDMGYGDIGPFGSTANDTPNLDKMAAEGLKLTSFYAAPVCSASRAQLLTGSYAPRVSVPGVFFPAGKHGLNPKEHTVADYLKELGYATMCVGKWHLGDQREFLPTRQGFDGYFGIPYSNDMRRPSSETGSGVHPLMRDEEVAKLLEDEDQRQVTRDYTTEAVGFIEKQSKGDKPFFLYFPHTAMHVPLFPHKEFVGKSRNGTYGDWVSEVDWSVGQVLDTIRRLGIEKETLVIFTSDNGPWASKGKAGGVSGPLRGSKGDTLEGGVREPTIAWWPGKVAAGSESGAIAGTTDVLPTFVSLAGGKVKEDIVIDGVDISEVLLKPGSEGPRDSWFYFKQNKLTAVRQGPWKLAVAPQTLGMGIREKPEDLKKPLRLYNLDKDLGETTDVSADNPDVVKKLQALADAKAAEIAANRRPAGEVKNPVLLFPSGKKGGKGKK</sequence>
<dbReference type="Pfam" id="PF00884">
    <property type="entry name" value="Sulfatase"/>
    <property type="match status" value="1"/>
</dbReference>
<reference evidence="6 7" key="1">
    <citation type="submission" date="2021-06" db="EMBL/GenBank/DDBJ databases">
        <title>Complete genome of Haloferula helveola possessing various polysaccharide degrading enzymes.</title>
        <authorList>
            <person name="Takami H."/>
            <person name="Huang C."/>
            <person name="Hamasaki K."/>
        </authorList>
    </citation>
    <scope>NUCLEOTIDE SEQUENCE [LARGE SCALE GENOMIC DNA]</scope>
    <source>
        <strain evidence="6 7">CN-1</strain>
    </source>
</reference>
<dbReference type="EMBL" id="AP024702">
    <property type="protein sequence ID" value="BCX46746.1"/>
    <property type="molecule type" value="Genomic_DNA"/>
</dbReference>
<keyword evidence="7" id="KW-1185">Reference proteome</keyword>
<dbReference type="Proteomes" id="UP001374893">
    <property type="component" value="Chromosome"/>
</dbReference>
<feature type="domain" description="Sulfatase N-terminal" evidence="5">
    <location>
        <begin position="21"/>
        <end position="330"/>
    </location>
</feature>
<dbReference type="PANTHER" id="PTHR42693:SF53">
    <property type="entry name" value="ENDO-4-O-SULFATASE"/>
    <property type="match status" value="1"/>
</dbReference>
<dbReference type="Pfam" id="PF14707">
    <property type="entry name" value="Sulfatase_C"/>
    <property type="match status" value="1"/>
</dbReference>
<dbReference type="CDD" id="cd16026">
    <property type="entry name" value="GALNS_like"/>
    <property type="match status" value="1"/>
</dbReference>
<evidence type="ECO:0000259" key="5">
    <source>
        <dbReference type="Pfam" id="PF00884"/>
    </source>
</evidence>
<dbReference type="PANTHER" id="PTHR42693">
    <property type="entry name" value="ARYLSULFATASE FAMILY MEMBER"/>
    <property type="match status" value="1"/>
</dbReference>
<evidence type="ECO:0000313" key="7">
    <source>
        <dbReference type="Proteomes" id="UP001374893"/>
    </source>
</evidence>
<dbReference type="InterPro" id="IPR017850">
    <property type="entry name" value="Alkaline_phosphatase_core_sf"/>
</dbReference>
<dbReference type="InterPro" id="IPR000917">
    <property type="entry name" value="Sulfatase_N"/>
</dbReference>
<evidence type="ECO:0000256" key="3">
    <source>
        <dbReference type="ARBA" id="ARBA00022801"/>
    </source>
</evidence>
<dbReference type="Gene3D" id="3.40.720.10">
    <property type="entry name" value="Alkaline Phosphatase, subunit A"/>
    <property type="match status" value="1"/>
</dbReference>
<proteinExistence type="inferred from homology"/>
<gene>
    <name evidence="6" type="primary">arsA_5</name>
    <name evidence="6" type="ORF">HAHE_06540</name>
</gene>
<keyword evidence="4" id="KW-0106">Calcium</keyword>
<dbReference type="PROSITE" id="PS00149">
    <property type="entry name" value="SULFATASE_2"/>
    <property type="match status" value="1"/>
</dbReference>
<evidence type="ECO:0000313" key="6">
    <source>
        <dbReference type="EMBL" id="BCX46746.1"/>
    </source>
</evidence>
<protein>
    <submittedName>
        <fullName evidence="6">Arylsulfatase</fullName>
    </submittedName>
</protein>
<evidence type="ECO:0000256" key="2">
    <source>
        <dbReference type="ARBA" id="ARBA00022723"/>
    </source>
</evidence>
<dbReference type="SUPFAM" id="SSF53649">
    <property type="entry name" value="Alkaline phosphatase-like"/>
    <property type="match status" value="1"/>
</dbReference>
<dbReference type="RefSeq" id="WP_338688618.1">
    <property type="nucleotide sequence ID" value="NZ_AP024702.1"/>
</dbReference>
<dbReference type="Gene3D" id="3.30.1120.10">
    <property type="match status" value="1"/>
</dbReference>
<comment type="similarity">
    <text evidence="1">Belongs to the sulfatase family.</text>
</comment>
<evidence type="ECO:0000256" key="1">
    <source>
        <dbReference type="ARBA" id="ARBA00008779"/>
    </source>
</evidence>
<keyword evidence="3" id="KW-0378">Hydrolase</keyword>
<organism evidence="6 7">
    <name type="scientific">Haloferula helveola</name>
    <dbReference type="NCBI Taxonomy" id="490095"/>
    <lineage>
        <taxon>Bacteria</taxon>
        <taxon>Pseudomonadati</taxon>
        <taxon>Verrucomicrobiota</taxon>
        <taxon>Verrucomicrobiia</taxon>
        <taxon>Verrucomicrobiales</taxon>
        <taxon>Verrucomicrobiaceae</taxon>
        <taxon>Haloferula</taxon>
    </lineage>
</organism>
<keyword evidence="2" id="KW-0479">Metal-binding</keyword>
<accession>A0ABM7RI83</accession>